<evidence type="ECO:0000313" key="2">
    <source>
        <dbReference type="Proteomes" id="UP000291084"/>
    </source>
</evidence>
<proteinExistence type="predicted"/>
<name>A0A0S3TC49_PHAAN</name>
<protein>
    <submittedName>
        <fullName evidence="1">Uncharacterized protein</fullName>
    </submittedName>
</protein>
<organism evidence="1 2">
    <name type="scientific">Vigna angularis var. angularis</name>
    <dbReference type="NCBI Taxonomy" id="157739"/>
    <lineage>
        <taxon>Eukaryota</taxon>
        <taxon>Viridiplantae</taxon>
        <taxon>Streptophyta</taxon>
        <taxon>Embryophyta</taxon>
        <taxon>Tracheophyta</taxon>
        <taxon>Spermatophyta</taxon>
        <taxon>Magnoliopsida</taxon>
        <taxon>eudicotyledons</taxon>
        <taxon>Gunneridae</taxon>
        <taxon>Pentapetalae</taxon>
        <taxon>rosids</taxon>
        <taxon>fabids</taxon>
        <taxon>Fabales</taxon>
        <taxon>Fabaceae</taxon>
        <taxon>Papilionoideae</taxon>
        <taxon>50 kb inversion clade</taxon>
        <taxon>NPAAA clade</taxon>
        <taxon>indigoferoid/millettioid clade</taxon>
        <taxon>Phaseoleae</taxon>
        <taxon>Vigna</taxon>
    </lineage>
</organism>
<gene>
    <name evidence="1" type="primary">Vigan.11G229500</name>
    <name evidence="1" type="ORF">VIGAN_11229500</name>
</gene>
<keyword evidence="2" id="KW-1185">Reference proteome</keyword>
<sequence length="81" mass="9855">NSLHNQDFYSAVWWIWRWRKHKIFDNDEWNTKKIMRIIYSLQDDIIMCLNDEGFCLNAALHHPKCPMKVNAEGSFEYPYMS</sequence>
<accession>A0A0S3TC49</accession>
<dbReference type="AlphaFoldDB" id="A0A0S3TC49"/>
<evidence type="ECO:0000313" key="1">
    <source>
        <dbReference type="EMBL" id="BAU02727.1"/>
    </source>
</evidence>
<feature type="non-terminal residue" evidence="1">
    <location>
        <position position="1"/>
    </location>
</feature>
<dbReference type="Proteomes" id="UP000291084">
    <property type="component" value="Chromosome 11"/>
</dbReference>
<reference evidence="1 2" key="1">
    <citation type="journal article" date="2015" name="Sci. Rep.">
        <title>The power of single molecule real-time sequencing technology in the de novo assembly of a eukaryotic genome.</title>
        <authorList>
            <person name="Sakai H."/>
            <person name="Naito K."/>
            <person name="Ogiso-Tanaka E."/>
            <person name="Takahashi Y."/>
            <person name="Iseki K."/>
            <person name="Muto C."/>
            <person name="Satou K."/>
            <person name="Teruya K."/>
            <person name="Shiroma A."/>
            <person name="Shimoji M."/>
            <person name="Hirano T."/>
            <person name="Itoh T."/>
            <person name="Kaga A."/>
            <person name="Tomooka N."/>
        </authorList>
    </citation>
    <scope>NUCLEOTIDE SEQUENCE [LARGE SCALE GENOMIC DNA]</scope>
    <source>
        <strain evidence="2">cv. Shumari</strain>
    </source>
</reference>
<dbReference type="EMBL" id="AP015044">
    <property type="protein sequence ID" value="BAU02727.1"/>
    <property type="molecule type" value="Genomic_DNA"/>
</dbReference>